<dbReference type="PANTHER" id="PTHR40660:SF1">
    <property type="entry name" value="5'-PHOSPHATE OXIDASE PUTATIVE DOMAIN-CONTAINING PROTEIN-RELATED"/>
    <property type="match status" value="1"/>
</dbReference>
<dbReference type="AlphaFoldDB" id="A0A1H7GJS6"/>
<evidence type="ECO:0000313" key="3">
    <source>
        <dbReference type="Proteomes" id="UP000198990"/>
    </source>
</evidence>
<dbReference type="OrthoDB" id="7867371at2"/>
<dbReference type="RefSeq" id="WP_091619158.1">
    <property type="nucleotide sequence ID" value="NZ_FNZN01000001.1"/>
</dbReference>
<dbReference type="STRING" id="228957.SAMN04488008_101378"/>
<gene>
    <name evidence="2" type="ORF">SAMN04488008_101378</name>
</gene>
<dbReference type="Proteomes" id="UP000198990">
    <property type="component" value="Unassembled WGS sequence"/>
</dbReference>
<dbReference type="EMBL" id="FNZN01000001">
    <property type="protein sequence ID" value="SEK38324.1"/>
    <property type="molecule type" value="Genomic_DNA"/>
</dbReference>
<sequence length="150" mass="16811">MKLTAEIKDSLNTSVLCWLATSSAENIPNVSPKEIFSYFENDSIIVANIASPQTLRNIKQNKNVCISFIDILKQKGFQLKGTAEIIEKSSSEFSRMENILKTMTKGKFPFATITKIKVSATKSIIAPKYLFYPETTEAEQIESAKKMYGI</sequence>
<dbReference type="SUPFAM" id="SSF50475">
    <property type="entry name" value="FMN-binding split barrel"/>
    <property type="match status" value="1"/>
</dbReference>
<reference evidence="3" key="1">
    <citation type="submission" date="2016-10" db="EMBL/GenBank/DDBJ databases">
        <authorList>
            <person name="Varghese N."/>
            <person name="Submissions S."/>
        </authorList>
    </citation>
    <scope>NUCLEOTIDE SEQUENCE [LARGE SCALE GENOMIC DNA]</scope>
    <source>
        <strain evidence="3">DSM 16471</strain>
    </source>
</reference>
<evidence type="ECO:0000313" key="2">
    <source>
        <dbReference type="EMBL" id="SEK38324.1"/>
    </source>
</evidence>
<evidence type="ECO:0000259" key="1">
    <source>
        <dbReference type="Pfam" id="PF01243"/>
    </source>
</evidence>
<feature type="domain" description="Pyridoxamine 5'-phosphate oxidase N-terminal" evidence="1">
    <location>
        <begin position="3"/>
        <end position="99"/>
    </location>
</feature>
<keyword evidence="3" id="KW-1185">Reference proteome</keyword>
<dbReference type="InterPro" id="IPR012349">
    <property type="entry name" value="Split_barrel_FMN-bd"/>
</dbReference>
<proteinExistence type="predicted"/>
<dbReference type="Pfam" id="PF01243">
    <property type="entry name" value="PNPOx_N"/>
    <property type="match status" value="1"/>
</dbReference>
<protein>
    <recommendedName>
        <fullName evidence="1">Pyridoxamine 5'-phosphate oxidase N-terminal domain-containing protein</fullName>
    </recommendedName>
</protein>
<accession>A0A1H7GJS6</accession>
<dbReference type="Gene3D" id="2.30.110.10">
    <property type="entry name" value="Electron Transport, Fmn-binding Protein, Chain A"/>
    <property type="match status" value="1"/>
</dbReference>
<dbReference type="PANTHER" id="PTHR40660">
    <property type="entry name" value="5'-PHOSPHATE OXIDASE PUTATIVE DOMAIN-CONTAINING PROTEIN-RELATED"/>
    <property type="match status" value="1"/>
</dbReference>
<dbReference type="InterPro" id="IPR011576">
    <property type="entry name" value="Pyridox_Oxase_N"/>
</dbReference>
<name>A0A1H7GJS6_9FLAO</name>
<organism evidence="2 3">
    <name type="scientific">Maribacter orientalis</name>
    <dbReference type="NCBI Taxonomy" id="228957"/>
    <lineage>
        <taxon>Bacteria</taxon>
        <taxon>Pseudomonadati</taxon>
        <taxon>Bacteroidota</taxon>
        <taxon>Flavobacteriia</taxon>
        <taxon>Flavobacteriales</taxon>
        <taxon>Flavobacteriaceae</taxon>
        <taxon>Maribacter</taxon>
    </lineage>
</organism>